<evidence type="ECO:0000256" key="7">
    <source>
        <dbReference type="SAM" id="MobiDB-lite"/>
    </source>
</evidence>
<keyword evidence="3" id="KW-0698">rRNA processing</keyword>
<evidence type="ECO:0000256" key="5">
    <source>
        <dbReference type="ARBA" id="ARBA00023274"/>
    </source>
</evidence>
<keyword evidence="4" id="KW-0539">Nucleus</keyword>
<dbReference type="WBParaSite" id="EVEC_0000758901-mRNA-1">
    <property type="protein sequence ID" value="EVEC_0000758901-mRNA-1"/>
    <property type="gene ID" value="EVEC_0000758901"/>
</dbReference>
<organism evidence="9">
    <name type="scientific">Enterobius vermicularis</name>
    <name type="common">Human pinworm</name>
    <dbReference type="NCBI Taxonomy" id="51028"/>
    <lineage>
        <taxon>Eukaryota</taxon>
        <taxon>Metazoa</taxon>
        <taxon>Ecdysozoa</taxon>
        <taxon>Nematoda</taxon>
        <taxon>Chromadorea</taxon>
        <taxon>Rhabditida</taxon>
        <taxon>Spirurina</taxon>
        <taxon>Oxyuridomorpha</taxon>
        <taxon>Oxyuroidea</taxon>
        <taxon>Oxyuridae</taxon>
        <taxon>Enterobius</taxon>
    </lineage>
</organism>
<evidence type="ECO:0000256" key="1">
    <source>
        <dbReference type="ARBA" id="ARBA00004604"/>
    </source>
</evidence>
<dbReference type="InterPro" id="IPR012173">
    <property type="entry name" value="Mpp10"/>
</dbReference>
<dbReference type="GO" id="GO:0032040">
    <property type="term" value="C:small-subunit processome"/>
    <property type="evidence" value="ECO:0007669"/>
    <property type="project" value="TreeGrafter"/>
</dbReference>
<dbReference type="AlphaFoldDB" id="A0A0N4VAS2"/>
<comment type="similarity">
    <text evidence="6">Belongs to the MPP10 family.</text>
</comment>
<keyword evidence="8" id="KW-0812">Transmembrane</keyword>
<evidence type="ECO:0000313" key="9">
    <source>
        <dbReference type="WBParaSite" id="EVEC_0000758901-mRNA-1"/>
    </source>
</evidence>
<proteinExistence type="inferred from homology"/>
<evidence type="ECO:0000256" key="4">
    <source>
        <dbReference type="ARBA" id="ARBA00023242"/>
    </source>
</evidence>
<dbReference type="PANTHER" id="PTHR17039">
    <property type="entry name" value="U3 SMALL NUCLEOLAR RIBONUCLEOPROTEIN PROTEIN MPP10"/>
    <property type="match status" value="1"/>
</dbReference>
<feature type="compositionally biased region" description="Basic and acidic residues" evidence="7">
    <location>
        <begin position="196"/>
        <end position="217"/>
    </location>
</feature>
<evidence type="ECO:0000256" key="8">
    <source>
        <dbReference type="SAM" id="Phobius"/>
    </source>
</evidence>
<feature type="transmembrane region" description="Helical" evidence="8">
    <location>
        <begin position="138"/>
        <end position="160"/>
    </location>
</feature>
<keyword evidence="2" id="KW-0690">Ribosome biogenesis</keyword>
<dbReference type="GO" id="GO:0005732">
    <property type="term" value="C:sno(s)RNA-containing ribonucleoprotein complex"/>
    <property type="evidence" value="ECO:0007669"/>
    <property type="project" value="InterPro"/>
</dbReference>
<name>A0A0N4VAS2_ENTVE</name>
<evidence type="ECO:0000256" key="2">
    <source>
        <dbReference type="ARBA" id="ARBA00022517"/>
    </source>
</evidence>
<dbReference type="PANTHER" id="PTHR17039:SF0">
    <property type="entry name" value="U3 SMALL NUCLEOLAR RIBONUCLEOPROTEIN PROTEIN MPP10"/>
    <property type="match status" value="1"/>
</dbReference>
<keyword evidence="5" id="KW-0687">Ribonucleoprotein</keyword>
<reference evidence="9" key="1">
    <citation type="submission" date="2017-02" db="UniProtKB">
        <authorList>
            <consortium name="WormBaseParasite"/>
        </authorList>
    </citation>
    <scope>IDENTIFICATION</scope>
</reference>
<comment type="subcellular location">
    <subcellularLocation>
        <location evidence="1">Nucleus</location>
        <location evidence="1">Nucleolus</location>
    </subcellularLocation>
</comment>
<accession>A0A0N4VAS2</accession>
<protein>
    <submittedName>
        <fullName evidence="9">Pre-mRNA-splicing factor SYF2</fullName>
    </submittedName>
</protein>
<evidence type="ECO:0000256" key="6">
    <source>
        <dbReference type="ARBA" id="ARBA00029455"/>
    </source>
</evidence>
<feature type="region of interest" description="Disordered" evidence="7">
    <location>
        <begin position="196"/>
        <end position="223"/>
    </location>
</feature>
<dbReference type="GO" id="GO:0034457">
    <property type="term" value="C:Mpp10 complex"/>
    <property type="evidence" value="ECO:0007669"/>
    <property type="project" value="InterPro"/>
</dbReference>
<sequence length="283" mass="33136">LGAVNDEQEESGFQKRQKKLKAKIAAVEEENLAPRSWELSGEVTAMDRQTNSMLEKHVDYDHGRRIAPLITLDKTERLEAMIIQRIKDKAFDDVERKDRDQDTARSYRVPLQEKISKKSLAEVYEEQYQQKNNLRAKYICVVLMFWFTVLNSLSNVFGYLQVRPEITIVNNMASLRKEEVGPMASTEEMLVAPEEVKRHEKGEIKGSDERGSTDRARERRKKKVHLDDFQNHRILNRQKRRELAERKVKNGKRRSLKAVNVKSTNFFKELQETAMEEVNLVFI</sequence>
<dbReference type="GO" id="GO:0006364">
    <property type="term" value="P:rRNA processing"/>
    <property type="evidence" value="ECO:0007669"/>
    <property type="project" value="UniProtKB-KW"/>
</dbReference>
<dbReference type="Pfam" id="PF04006">
    <property type="entry name" value="Mpp10"/>
    <property type="match status" value="1"/>
</dbReference>
<evidence type="ECO:0000256" key="3">
    <source>
        <dbReference type="ARBA" id="ARBA00022552"/>
    </source>
</evidence>
<keyword evidence="8" id="KW-0472">Membrane</keyword>
<keyword evidence="8" id="KW-1133">Transmembrane helix</keyword>